<reference evidence="4 5" key="1">
    <citation type="submission" date="2023-06" db="EMBL/GenBank/DDBJ databases">
        <title>Actinomycetospora Odt1-22.</title>
        <authorList>
            <person name="Supong K."/>
        </authorList>
    </citation>
    <scope>NUCLEOTIDE SEQUENCE [LARGE SCALE GENOMIC DNA]</scope>
    <source>
        <strain evidence="4 5">Odt1-22</strain>
    </source>
</reference>
<dbReference type="InterPro" id="IPR013126">
    <property type="entry name" value="Hsp_70_fam"/>
</dbReference>
<sequence>MNRPWSLAIDYGTSFTTAATRVEGGPIEVLEIGSSRYLPSMVCLGPDGEFLVGRDAVSEAVLDPTRAERLPKRALAAAPAVHLGDVNVETIDLVGAVLARVSFEARRRHGGRPPDRVVLTHPARWQSGGVELIRLSEAASRAGLGRPELIAEPVAAAHHYVNVSGADLPVGGAIGVYDLGGGTFDTAVLRRSRTGFELAGPPGGDLNLGGEDLDAELLTLVSDYAETHDPQRWSDLWGRDDLVALKARTRFRQDITETKESLSSRLTAAFPLPWSSEAMRLTRSEYEQAVTEILTRSVDEMIDTVMRAGLTPQGLADLYLTGGSSRTPLVTTLLAAKLHRVPTTLDDPKAVVVQGALQVEPGRGSDDRPDAALVAAAHELTVLAAAAGVGDLIGVVSVEGRGEPVVYLRGVIEEIGLGIAKRFGPFTSLPPEVSLQLLREGRSELGELGRSLSRLDLVANRLPEVAAPASAPRGVRWG</sequence>
<evidence type="ECO:0000313" key="5">
    <source>
        <dbReference type="Proteomes" id="UP001231924"/>
    </source>
</evidence>
<dbReference type="Proteomes" id="UP001231924">
    <property type="component" value="Unassembled WGS sequence"/>
</dbReference>
<organism evidence="4 5">
    <name type="scientific">Actinomycetospora termitidis</name>
    <dbReference type="NCBI Taxonomy" id="3053470"/>
    <lineage>
        <taxon>Bacteria</taxon>
        <taxon>Bacillati</taxon>
        <taxon>Actinomycetota</taxon>
        <taxon>Actinomycetes</taxon>
        <taxon>Pseudonocardiales</taxon>
        <taxon>Pseudonocardiaceae</taxon>
        <taxon>Actinomycetospora</taxon>
    </lineage>
</organism>
<dbReference type="Pfam" id="PF00012">
    <property type="entry name" value="HSP70"/>
    <property type="match status" value="1"/>
</dbReference>
<accession>A0ABT7ME48</accession>
<keyword evidence="2" id="KW-0067">ATP-binding</keyword>
<dbReference type="PANTHER" id="PTHR42749">
    <property type="entry name" value="CELL SHAPE-DETERMINING PROTEIN MREB"/>
    <property type="match status" value="1"/>
</dbReference>
<comment type="caution">
    <text evidence="4">The sequence shown here is derived from an EMBL/GenBank/DDBJ whole genome shotgun (WGS) entry which is preliminary data.</text>
</comment>
<proteinExistence type="predicted"/>
<evidence type="ECO:0000256" key="1">
    <source>
        <dbReference type="ARBA" id="ARBA00022741"/>
    </source>
</evidence>
<keyword evidence="3" id="KW-0143">Chaperone</keyword>
<dbReference type="Gene3D" id="3.90.640.10">
    <property type="entry name" value="Actin, Chain A, domain 4"/>
    <property type="match status" value="1"/>
</dbReference>
<evidence type="ECO:0000256" key="3">
    <source>
        <dbReference type="ARBA" id="ARBA00023186"/>
    </source>
</evidence>
<dbReference type="Gene3D" id="3.30.420.40">
    <property type="match status" value="2"/>
</dbReference>
<keyword evidence="1" id="KW-0547">Nucleotide-binding</keyword>
<name>A0ABT7ME48_9PSEU</name>
<dbReference type="InterPro" id="IPR043129">
    <property type="entry name" value="ATPase_NBD"/>
</dbReference>
<dbReference type="SUPFAM" id="SSF53067">
    <property type="entry name" value="Actin-like ATPase domain"/>
    <property type="match status" value="2"/>
</dbReference>
<gene>
    <name evidence="4" type="ORF">QRT03_23435</name>
</gene>
<dbReference type="EMBL" id="JASVWF010000006">
    <property type="protein sequence ID" value="MDL5158941.1"/>
    <property type="molecule type" value="Genomic_DNA"/>
</dbReference>
<protein>
    <submittedName>
        <fullName evidence="4">Hsp70 family protein</fullName>
    </submittedName>
</protein>
<evidence type="ECO:0000256" key="2">
    <source>
        <dbReference type="ARBA" id="ARBA00022840"/>
    </source>
</evidence>
<evidence type="ECO:0000313" key="4">
    <source>
        <dbReference type="EMBL" id="MDL5158941.1"/>
    </source>
</evidence>
<keyword evidence="5" id="KW-1185">Reference proteome</keyword>
<dbReference type="PANTHER" id="PTHR42749:SF1">
    <property type="entry name" value="CELL SHAPE-DETERMINING PROTEIN MREB"/>
    <property type="match status" value="1"/>
</dbReference>
<dbReference type="RefSeq" id="WP_286055503.1">
    <property type="nucleotide sequence ID" value="NZ_JASVWF010000006.1"/>
</dbReference>